<dbReference type="PROSITE" id="PS51675">
    <property type="entry name" value="SAM_MT_TRM10"/>
    <property type="match status" value="1"/>
</dbReference>
<dbReference type="InterPro" id="IPR038459">
    <property type="entry name" value="MT_TRM10-typ_sf"/>
</dbReference>
<evidence type="ECO:0000313" key="7">
    <source>
        <dbReference type="EMBL" id="OEU18657.1"/>
    </source>
</evidence>
<gene>
    <name evidence="7" type="ORF">FRACYDRAFT_152996</name>
</gene>
<evidence type="ECO:0000256" key="2">
    <source>
        <dbReference type="ARBA" id="ARBA00022603"/>
    </source>
</evidence>
<reference evidence="7 8" key="1">
    <citation type="submission" date="2016-09" db="EMBL/GenBank/DDBJ databases">
        <title>Extensive genetic diversity and differential bi-allelic expression allows diatom success in the polar Southern Ocean.</title>
        <authorList>
            <consortium name="DOE Joint Genome Institute"/>
            <person name="Mock T."/>
            <person name="Otillar R.P."/>
            <person name="Strauss J."/>
            <person name="Dupont C."/>
            <person name="Frickenhaus S."/>
            <person name="Maumus F."/>
            <person name="Mcmullan M."/>
            <person name="Sanges R."/>
            <person name="Schmutz J."/>
            <person name="Toseland A."/>
            <person name="Valas R."/>
            <person name="Veluchamy A."/>
            <person name="Ward B.J."/>
            <person name="Allen A."/>
            <person name="Barry K."/>
            <person name="Falciatore A."/>
            <person name="Ferrante M."/>
            <person name="Fortunato A.E."/>
            <person name="Gloeckner G."/>
            <person name="Gruber A."/>
            <person name="Hipkin R."/>
            <person name="Janech M."/>
            <person name="Kroth P."/>
            <person name="Leese F."/>
            <person name="Lindquist E."/>
            <person name="Lyon B.R."/>
            <person name="Martin J."/>
            <person name="Mayer C."/>
            <person name="Parker M."/>
            <person name="Quesneville H."/>
            <person name="Raymond J."/>
            <person name="Uhlig C."/>
            <person name="Valentin K.U."/>
            <person name="Worden A.Z."/>
            <person name="Armbrust E.V."/>
            <person name="Bowler C."/>
            <person name="Green B."/>
            <person name="Moulton V."/>
            <person name="Van Oosterhout C."/>
            <person name="Grigoriev I."/>
        </authorList>
    </citation>
    <scope>NUCLEOTIDE SEQUENCE [LARGE SCALE GENOMIC DNA]</scope>
    <source>
        <strain evidence="7 8">CCMP1102</strain>
    </source>
</reference>
<evidence type="ECO:0000256" key="4">
    <source>
        <dbReference type="ARBA" id="ARBA00022691"/>
    </source>
</evidence>
<evidence type="ECO:0000256" key="5">
    <source>
        <dbReference type="ARBA" id="ARBA00048434"/>
    </source>
</evidence>
<dbReference type="AlphaFoldDB" id="A0A1E7FKJ5"/>
<keyword evidence="4" id="KW-0949">S-adenosyl-L-methionine</keyword>
<organism evidence="7 8">
    <name type="scientific">Fragilariopsis cylindrus CCMP1102</name>
    <dbReference type="NCBI Taxonomy" id="635003"/>
    <lineage>
        <taxon>Eukaryota</taxon>
        <taxon>Sar</taxon>
        <taxon>Stramenopiles</taxon>
        <taxon>Ochrophyta</taxon>
        <taxon>Bacillariophyta</taxon>
        <taxon>Bacillariophyceae</taxon>
        <taxon>Bacillariophycidae</taxon>
        <taxon>Bacillariales</taxon>
        <taxon>Bacillariaceae</taxon>
        <taxon>Fragilariopsis</taxon>
    </lineage>
</organism>
<dbReference type="GO" id="GO:0052905">
    <property type="term" value="F:tRNA (guanosine(9)-N1)-methyltransferase activity"/>
    <property type="evidence" value="ECO:0007669"/>
    <property type="project" value="UniProtKB-EC"/>
</dbReference>
<dbReference type="CDD" id="cd18089">
    <property type="entry name" value="SPOUT_Trm10-like"/>
    <property type="match status" value="1"/>
</dbReference>
<dbReference type="Proteomes" id="UP000095751">
    <property type="component" value="Unassembled WGS sequence"/>
</dbReference>
<feature type="non-terminal residue" evidence="7">
    <location>
        <position position="180"/>
    </location>
</feature>
<dbReference type="OrthoDB" id="278300at2759"/>
<accession>A0A1E7FKJ5</accession>
<name>A0A1E7FKJ5_9STRA</name>
<dbReference type="InParanoid" id="A0A1E7FKJ5"/>
<protein>
    <recommendedName>
        <fullName evidence="1">tRNA (guanine(9)-N(1))-methyltransferase</fullName>
        <ecNumber evidence="1">2.1.1.221</ecNumber>
    </recommendedName>
</protein>
<proteinExistence type="predicted"/>
<keyword evidence="2 7" id="KW-0489">Methyltransferase</keyword>
<evidence type="ECO:0000256" key="1">
    <source>
        <dbReference type="ARBA" id="ARBA00012797"/>
    </source>
</evidence>
<sequence>QIYLDCSFEESMTYSEINSLATQIRYCYADNKKAKNPVKVTCSRLSGETLNHLKNIMGFEQWSHRAFFHTDKDIIETNTDKSKLVYLTGDSENILTKFEDDKIYIIGGIVDRSRLKRVTIDRAEKCGITTAKLPIDDYLHLSSGKALTSNHVFEILLKYQENGGDWKKALLDVLPKKKEA</sequence>
<dbReference type="Gene3D" id="3.40.1280.30">
    <property type="match status" value="1"/>
</dbReference>
<dbReference type="KEGG" id="fcy:FRACYDRAFT_152996"/>
<dbReference type="FunCoup" id="A0A1E7FKJ5">
    <property type="interactions" value="173"/>
</dbReference>
<dbReference type="PANTHER" id="PTHR13563:SF13">
    <property type="entry name" value="TRNA METHYLTRANSFERASE 10 HOMOLOG A"/>
    <property type="match status" value="1"/>
</dbReference>
<keyword evidence="8" id="KW-1185">Reference proteome</keyword>
<dbReference type="InterPro" id="IPR007356">
    <property type="entry name" value="tRNA_m1G_MeTrfase_euk"/>
</dbReference>
<dbReference type="InterPro" id="IPR028564">
    <property type="entry name" value="MT_TRM10-typ"/>
</dbReference>
<keyword evidence="3 7" id="KW-0808">Transferase</keyword>
<dbReference type="EC" id="2.1.1.221" evidence="1"/>
<feature type="non-terminal residue" evidence="7">
    <location>
        <position position="1"/>
    </location>
</feature>
<evidence type="ECO:0000256" key="3">
    <source>
        <dbReference type="ARBA" id="ARBA00022679"/>
    </source>
</evidence>
<dbReference type="PANTHER" id="PTHR13563">
    <property type="entry name" value="TRNA (GUANINE-9-) METHYLTRANSFERASE"/>
    <property type="match status" value="1"/>
</dbReference>
<feature type="domain" description="SAM-dependent MTase TRM10-type" evidence="6">
    <location>
        <begin position="1"/>
        <end position="180"/>
    </location>
</feature>
<dbReference type="GO" id="GO:0002939">
    <property type="term" value="P:tRNA N1-guanine methylation"/>
    <property type="evidence" value="ECO:0007669"/>
    <property type="project" value="TreeGrafter"/>
</dbReference>
<comment type="catalytic activity">
    <reaction evidence="5">
        <text>guanosine(9) in tRNA + S-adenosyl-L-methionine = N(1)-methylguanosine(9) in tRNA + S-adenosyl-L-homocysteine + H(+)</text>
        <dbReference type="Rhea" id="RHEA:43156"/>
        <dbReference type="Rhea" id="RHEA-COMP:10367"/>
        <dbReference type="Rhea" id="RHEA-COMP:10368"/>
        <dbReference type="ChEBI" id="CHEBI:15378"/>
        <dbReference type="ChEBI" id="CHEBI:57856"/>
        <dbReference type="ChEBI" id="CHEBI:59789"/>
        <dbReference type="ChEBI" id="CHEBI:73542"/>
        <dbReference type="ChEBI" id="CHEBI:74269"/>
        <dbReference type="EC" id="2.1.1.221"/>
    </reaction>
</comment>
<evidence type="ECO:0000259" key="6">
    <source>
        <dbReference type="PROSITE" id="PS51675"/>
    </source>
</evidence>
<dbReference type="GO" id="GO:0005634">
    <property type="term" value="C:nucleus"/>
    <property type="evidence" value="ECO:0007669"/>
    <property type="project" value="TreeGrafter"/>
</dbReference>
<evidence type="ECO:0000313" key="8">
    <source>
        <dbReference type="Proteomes" id="UP000095751"/>
    </source>
</evidence>
<dbReference type="EMBL" id="KV784356">
    <property type="protein sequence ID" value="OEU18657.1"/>
    <property type="molecule type" value="Genomic_DNA"/>
</dbReference>
<dbReference type="GO" id="GO:0000049">
    <property type="term" value="F:tRNA binding"/>
    <property type="evidence" value="ECO:0007669"/>
    <property type="project" value="TreeGrafter"/>
</dbReference>